<feature type="binding site" evidence="7 9">
    <location>
        <position position="102"/>
    </location>
    <ligand>
        <name>3-methyl-2-oxobutanoate</name>
        <dbReference type="ChEBI" id="CHEBI:11851"/>
    </ligand>
</feature>
<dbReference type="InterPro" id="IPR015813">
    <property type="entry name" value="Pyrv/PenolPyrv_kinase-like_dom"/>
</dbReference>
<dbReference type="AlphaFoldDB" id="A0A1L4D4D9"/>
<keyword evidence="12" id="KW-1185">Reference proteome</keyword>
<dbReference type="NCBIfam" id="NF001452">
    <property type="entry name" value="PRK00311.1"/>
    <property type="match status" value="1"/>
</dbReference>
<dbReference type="GO" id="GO:0003864">
    <property type="term" value="F:3-methyl-2-oxobutanoate hydroxymethyltransferase activity"/>
    <property type="evidence" value="ECO:0007669"/>
    <property type="project" value="UniProtKB-UniRule"/>
</dbReference>
<dbReference type="Proteomes" id="UP000184731">
    <property type="component" value="Chromosome"/>
</dbReference>
<dbReference type="GO" id="GO:0015940">
    <property type="term" value="P:pantothenate biosynthetic process"/>
    <property type="evidence" value="ECO:0007669"/>
    <property type="project" value="UniProtKB-UniRule"/>
</dbReference>
<evidence type="ECO:0000256" key="5">
    <source>
        <dbReference type="ARBA" id="ARBA00022679"/>
    </source>
</evidence>
<evidence type="ECO:0000256" key="3">
    <source>
        <dbReference type="ARBA" id="ARBA00011424"/>
    </source>
</evidence>
<keyword evidence="7 10" id="KW-0479">Metal-binding</keyword>
<comment type="subcellular location">
    <subcellularLocation>
        <location evidence="7">Cytoplasm</location>
    </subcellularLocation>
</comment>
<accession>A0A1L4D4D9</accession>
<proteinExistence type="inferred from homology"/>
<comment type="cofactor">
    <cofactor evidence="7 10">
        <name>Mg(2+)</name>
        <dbReference type="ChEBI" id="CHEBI:18420"/>
    </cofactor>
    <text evidence="7 10">Binds 1 Mg(2+) ion per subunit.</text>
</comment>
<dbReference type="InterPro" id="IPR040442">
    <property type="entry name" value="Pyrv_kinase-like_dom_sf"/>
</dbReference>
<evidence type="ECO:0000256" key="9">
    <source>
        <dbReference type="PIRSR" id="PIRSR000388-2"/>
    </source>
</evidence>
<dbReference type="InterPro" id="IPR003700">
    <property type="entry name" value="Pantoate_hydroxy_MeTrfase"/>
</dbReference>
<evidence type="ECO:0000256" key="1">
    <source>
        <dbReference type="ARBA" id="ARBA00005033"/>
    </source>
</evidence>
<feature type="active site" description="Proton acceptor" evidence="7 8">
    <location>
        <position position="172"/>
    </location>
</feature>
<dbReference type="EMBL" id="CP017834">
    <property type="protein sequence ID" value="APJ05059.1"/>
    <property type="molecule type" value="Genomic_DNA"/>
</dbReference>
<dbReference type="STRING" id="1915309.AXG55_03015"/>
<feature type="binding site" evidence="7 10">
    <location>
        <position position="73"/>
    </location>
    <ligand>
        <name>Mg(2+)</name>
        <dbReference type="ChEBI" id="CHEBI:18420"/>
    </ligand>
</feature>
<dbReference type="NCBIfam" id="TIGR00222">
    <property type="entry name" value="panB"/>
    <property type="match status" value="1"/>
</dbReference>
<dbReference type="GO" id="GO:0008168">
    <property type="term" value="F:methyltransferase activity"/>
    <property type="evidence" value="ECO:0007669"/>
    <property type="project" value="UniProtKB-KW"/>
</dbReference>
<dbReference type="GO" id="GO:0005737">
    <property type="term" value="C:cytoplasm"/>
    <property type="evidence" value="ECO:0007669"/>
    <property type="project" value="UniProtKB-SubCell"/>
</dbReference>
<evidence type="ECO:0000256" key="4">
    <source>
        <dbReference type="ARBA" id="ARBA00022655"/>
    </source>
</evidence>
<dbReference type="CDD" id="cd06557">
    <property type="entry name" value="KPHMT-like"/>
    <property type="match status" value="1"/>
</dbReference>
<dbReference type="PIRSF" id="PIRSF000388">
    <property type="entry name" value="Pantoate_hydroxy_MeTrfase"/>
    <property type="match status" value="1"/>
</dbReference>
<evidence type="ECO:0000313" key="12">
    <source>
        <dbReference type="Proteomes" id="UP000184731"/>
    </source>
</evidence>
<dbReference type="PANTHER" id="PTHR20881">
    <property type="entry name" value="3-METHYL-2-OXOBUTANOATE HYDROXYMETHYLTRANSFERASE"/>
    <property type="match status" value="1"/>
</dbReference>
<sequence>MKKNAQKIASITCYDATFARIIEMTNIHFVLVGDSLGHVIQGKNSTISVTLEDVAYHVKCVSQAIKTPLLVADLPFLTSGISRHETMHNAGVLMRAGAEAVKIEGATTEICDQIHFLTSNGIPVMGHIGLMPQSVHAHSGYRVQGKTDFDKSKLLKQAQSLQDAGCFSLVIELTQSELAIDIKNKVKIPIIGIGSGNYCDGNILVLQDMLGMNKQFKPKFLKHYLDLEDNIKNAVNHYCNEVIASKSENEQNLL</sequence>
<feature type="binding site" evidence="7 9">
    <location>
        <position position="73"/>
    </location>
    <ligand>
        <name>3-methyl-2-oxobutanoate</name>
        <dbReference type="ChEBI" id="CHEBI:11851"/>
    </ligand>
</feature>
<evidence type="ECO:0000313" key="11">
    <source>
        <dbReference type="EMBL" id="APJ05059.1"/>
    </source>
</evidence>
<dbReference type="KEGG" id="saqi:AXG55_03015"/>
<evidence type="ECO:0000256" key="7">
    <source>
        <dbReference type="HAMAP-Rule" id="MF_00156"/>
    </source>
</evidence>
<feature type="binding site" evidence="7 9">
    <location>
        <begin position="34"/>
        <end position="35"/>
    </location>
    <ligand>
        <name>3-methyl-2-oxobutanoate</name>
        <dbReference type="ChEBI" id="CHEBI:11851"/>
    </ligand>
</feature>
<keyword evidence="11" id="KW-0489">Methyltransferase</keyword>
<dbReference type="EC" id="2.1.2.11" evidence="7"/>
<keyword evidence="4 7" id="KW-0566">Pantothenate biosynthesis</keyword>
<keyword evidence="5 7" id="KW-0808">Transferase</keyword>
<dbReference type="PANTHER" id="PTHR20881:SF0">
    <property type="entry name" value="3-METHYL-2-OXOBUTANOATE HYDROXYMETHYLTRANSFERASE"/>
    <property type="match status" value="1"/>
</dbReference>
<dbReference type="GO" id="GO:0000287">
    <property type="term" value="F:magnesium ion binding"/>
    <property type="evidence" value="ECO:0007669"/>
    <property type="project" value="TreeGrafter"/>
</dbReference>
<comment type="function">
    <text evidence="6 7">Catalyzes the reversible reaction in which hydroxymethyl group from 5,10-methylenetetrahydrofolate is transferred onto alpha-ketoisovalerate to form ketopantoate.</text>
</comment>
<dbReference type="Gene3D" id="3.20.20.60">
    <property type="entry name" value="Phosphoenolpyruvate-binding domains"/>
    <property type="match status" value="1"/>
</dbReference>
<evidence type="ECO:0000256" key="2">
    <source>
        <dbReference type="ARBA" id="ARBA00008676"/>
    </source>
</evidence>
<dbReference type="SUPFAM" id="SSF51621">
    <property type="entry name" value="Phosphoenolpyruvate/pyruvate domain"/>
    <property type="match status" value="1"/>
</dbReference>
<evidence type="ECO:0000256" key="8">
    <source>
        <dbReference type="PIRSR" id="PIRSR000388-1"/>
    </source>
</evidence>
<dbReference type="HAMAP" id="MF_00156">
    <property type="entry name" value="PanB"/>
    <property type="match status" value="1"/>
</dbReference>
<organism evidence="11 12">
    <name type="scientific">Silvanigrella aquatica</name>
    <dbReference type="NCBI Taxonomy" id="1915309"/>
    <lineage>
        <taxon>Bacteria</taxon>
        <taxon>Pseudomonadati</taxon>
        <taxon>Bdellovibrionota</taxon>
        <taxon>Oligoflexia</taxon>
        <taxon>Silvanigrellales</taxon>
        <taxon>Silvanigrellaceae</taxon>
        <taxon>Silvanigrella</taxon>
    </lineage>
</organism>
<dbReference type="UniPathway" id="UPA00028">
    <property type="reaction ID" value="UER00003"/>
</dbReference>
<protein>
    <recommendedName>
        <fullName evidence="7">3-methyl-2-oxobutanoate hydroxymethyltransferase</fullName>
        <ecNumber evidence="7">2.1.2.11</ecNumber>
    </recommendedName>
    <alternativeName>
        <fullName evidence="7">Ketopantoate hydroxymethyltransferase</fullName>
        <shortName evidence="7">KPHMT</shortName>
    </alternativeName>
</protein>
<gene>
    <name evidence="7" type="primary">panB</name>
    <name evidence="11" type="ORF">AXG55_03015</name>
</gene>
<comment type="similarity">
    <text evidence="2 7">Belongs to the PanB family.</text>
</comment>
<comment type="subunit">
    <text evidence="3 7">Homodecamer; pentamer of dimers.</text>
</comment>
<keyword evidence="7 10" id="KW-0460">Magnesium</keyword>
<reference evidence="11 12" key="1">
    <citation type="submission" date="2016-10" db="EMBL/GenBank/DDBJ databases">
        <title>Silvanigrella aquatica sp. nov., isolated from a freshwater lake located in the Black Forest, Germany, description of Silvanigrellaceae fam. nov., Silvanigrellales ord. nov., reclassification of the order Bdellovibrionales in the class Oligoflexia, reclassification of the families Bacteriovoracaceae and Halobacteriovoraceae in the new order Bacteriovoracales ord. nov., and reclassification of the family Pseudobacteriovoracaceae in the order Oligoflexiales.</title>
        <authorList>
            <person name="Hahn M.W."/>
            <person name="Schmidt J."/>
            <person name="Koll U."/>
            <person name="Rohde M."/>
            <person name="Verbag S."/>
            <person name="Pitt A."/>
            <person name="Nakai R."/>
            <person name="Naganuma T."/>
            <person name="Lang E."/>
        </authorList>
    </citation>
    <scope>NUCLEOTIDE SEQUENCE [LARGE SCALE GENOMIC DNA]</scope>
    <source>
        <strain evidence="11 12">MWH-Nonnen-W8red</strain>
    </source>
</reference>
<evidence type="ECO:0000256" key="10">
    <source>
        <dbReference type="PIRSR" id="PIRSR000388-3"/>
    </source>
</evidence>
<evidence type="ECO:0000256" key="6">
    <source>
        <dbReference type="ARBA" id="ARBA00056497"/>
    </source>
</evidence>
<dbReference type="GO" id="GO:0032259">
    <property type="term" value="P:methylation"/>
    <property type="evidence" value="ECO:0007669"/>
    <property type="project" value="UniProtKB-KW"/>
</dbReference>
<keyword evidence="7" id="KW-0963">Cytoplasm</keyword>
<feature type="binding site" evidence="7 10">
    <location>
        <position position="34"/>
    </location>
    <ligand>
        <name>Mg(2+)</name>
        <dbReference type="ChEBI" id="CHEBI:18420"/>
    </ligand>
</feature>
<dbReference type="FunFam" id="3.20.20.60:FF:000003">
    <property type="entry name" value="3-methyl-2-oxobutanoate hydroxymethyltransferase"/>
    <property type="match status" value="1"/>
</dbReference>
<comment type="pathway">
    <text evidence="1 7">Cofactor biosynthesis; (R)-pantothenate biosynthesis; (R)-pantoate from 3-methyl-2-oxobutanoate: step 1/2.</text>
</comment>
<name>A0A1L4D4D9_9BACT</name>
<dbReference type="Pfam" id="PF02548">
    <property type="entry name" value="Pantoate_transf"/>
    <property type="match status" value="1"/>
</dbReference>
<comment type="catalytic activity">
    <reaction evidence="7">
        <text>(6R)-5,10-methylene-5,6,7,8-tetrahydrofolate + 3-methyl-2-oxobutanoate + H2O = 2-dehydropantoate + (6S)-5,6,7,8-tetrahydrofolate</text>
        <dbReference type="Rhea" id="RHEA:11824"/>
        <dbReference type="ChEBI" id="CHEBI:11561"/>
        <dbReference type="ChEBI" id="CHEBI:11851"/>
        <dbReference type="ChEBI" id="CHEBI:15377"/>
        <dbReference type="ChEBI" id="CHEBI:15636"/>
        <dbReference type="ChEBI" id="CHEBI:57453"/>
        <dbReference type="EC" id="2.1.2.11"/>
    </reaction>
</comment>
<feature type="binding site" evidence="7 10">
    <location>
        <position position="104"/>
    </location>
    <ligand>
        <name>Mg(2+)</name>
        <dbReference type="ChEBI" id="CHEBI:18420"/>
    </ligand>
</feature>